<dbReference type="GO" id="GO:0043041">
    <property type="term" value="P:amino acid activation for nonribosomal peptide biosynthetic process"/>
    <property type="evidence" value="ECO:0007669"/>
    <property type="project" value="TreeGrafter"/>
</dbReference>
<dbReference type="Pfam" id="PF00668">
    <property type="entry name" value="Condensation"/>
    <property type="match status" value="1"/>
</dbReference>
<reference evidence="2 3" key="1">
    <citation type="submission" date="2020-08" db="EMBL/GenBank/DDBJ databases">
        <title>Sequencing the genomes of 1000 actinobacteria strains.</title>
        <authorList>
            <person name="Klenk H.-P."/>
        </authorList>
    </citation>
    <scope>NUCLEOTIDE SEQUENCE [LARGE SCALE GENOMIC DNA]</scope>
    <source>
        <strain evidence="2 3">DSM 44320</strain>
    </source>
</reference>
<dbReference type="GO" id="GO:0009239">
    <property type="term" value="P:enterobactin biosynthetic process"/>
    <property type="evidence" value="ECO:0007669"/>
    <property type="project" value="TreeGrafter"/>
</dbReference>
<protein>
    <recommendedName>
        <fullName evidence="1">Condensation domain-containing protein</fullName>
    </recommendedName>
</protein>
<dbReference type="InterPro" id="IPR001242">
    <property type="entry name" value="Condensation_dom"/>
</dbReference>
<dbReference type="GeneID" id="95394656"/>
<dbReference type="CDD" id="cd19531">
    <property type="entry name" value="LCL_NRPS-like"/>
    <property type="match status" value="1"/>
</dbReference>
<accession>A0A7W5YCP3</accession>
<organism evidence="2 3">
    <name type="scientific">Nonomuraea dietziae</name>
    <dbReference type="NCBI Taxonomy" id="65515"/>
    <lineage>
        <taxon>Bacteria</taxon>
        <taxon>Bacillati</taxon>
        <taxon>Actinomycetota</taxon>
        <taxon>Actinomycetes</taxon>
        <taxon>Streptosporangiales</taxon>
        <taxon>Streptosporangiaceae</taxon>
        <taxon>Nonomuraea</taxon>
    </lineage>
</organism>
<dbReference type="PANTHER" id="PTHR45527:SF1">
    <property type="entry name" value="FATTY ACID SYNTHASE"/>
    <property type="match status" value="1"/>
</dbReference>
<dbReference type="InterPro" id="IPR023213">
    <property type="entry name" value="CAT-like_dom_sf"/>
</dbReference>
<evidence type="ECO:0000259" key="1">
    <source>
        <dbReference type="Pfam" id="PF00668"/>
    </source>
</evidence>
<dbReference type="GO" id="GO:0009366">
    <property type="term" value="C:enterobactin synthetase complex"/>
    <property type="evidence" value="ECO:0007669"/>
    <property type="project" value="TreeGrafter"/>
</dbReference>
<dbReference type="SUPFAM" id="SSF52777">
    <property type="entry name" value="CoA-dependent acyltransferases"/>
    <property type="match status" value="2"/>
</dbReference>
<dbReference type="GO" id="GO:0005829">
    <property type="term" value="C:cytosol"/>
    <property type="evidence" value="ECO:0007669"/>
    <property type="project" value="TreeGrafter"/>
</dbReference>
<dbReference type="GO" id="GO:0008610">
    <property type="term" value="P:lipid biosynthetic process"/>
    <property type="evidence" value="ECO:0007669"/>
    <property type="project" value="UniProtKB-ARBA"/>
</dbReference>
<dbReference type="PANTHER" id="PTHR45527">
    <property type="entry name" value="NONRIBOSOMAL PEPTIDE SYNTHETASE"/>
    <property type="match status" value="1"/>
</dbReference>
<keyword evidence="3" id="KW-1185">Reference proteome</keyword>
<sequence>MISADRRQELLGRLAALPPERRAAMRRSLGSSRPEGRVWPLSFGQERLWFLSRFDPTDTSYHVPWTVRLRGPADGGALEAALGRIVERHEVLRTRFVMEGDRPGQVVLPPRPFALERLDPRPDPDAAVAAYTGRPFDLRHDPPIRAALLRLGHDDHLLSIVVHHVAVDGWSLDVLMRELAACYEAARRGGEPELAELPLQYKDYAVWSRERADGEGGGHLGHWRERLAGAPVLDLPTDHPRPARWTGRGGRCALALPDARTARLEAFLKGERCTLFMGLLAVFHAVLARAAGQDDVCVGVPVAGRDRTKFAPLIGYFSNTLVLRGDLSGDPSLRELLRRTRVATLTALQHAEAPFERVLAAAGTPRDLSRPPLCQAMFNLSHHLPKADLLRATMADLSVAVWPPPPGGRTKSEISADLYRGPEGLGGWLEFNSDLFSTRRAEGLAADFAALAGRLADEPDLRLSELKGRS</sequence>
<dbReference type="EMBL" id="JACIBV010000001">
    <property type="protein sequence ID" value="MBB3732636.1"/>
    <property type="molecule type" value="Genomic_DNA"/>
</dbReference>
<dbReference type="Proteomes" id="UP000579945">
    <property type="component" value="Unassembled WGS sequence"/>
</dbReference>
<dbReference type="Gene3D" id="3.30.559.10">
    <property type="entry name" value="Chloramphenicol acetyltransferase-like domain"/>
    <property type="match status" value="1"/>
</dbReference>
<comment type="caution">
    <text evidence="2">The sequence shown here is derived from an EMBL/GenBank/DDBJ whole genome shotgun (WGS) entry which is preliminary data.</text>
</comment>
<name>A0A7W5YCP3_9ACTN</name>
<gene>
    <name evidence="2" type="ORF">FHR33_008496</name>
</gene>
<proteinExistence type="predicted"/>
<dbReference type="GO" id="GO:0031177">
    <property type="term" value="F:phosphopantetheine binding"/>
    <property type="evidence" value="ECO:0007669"/>
    <property type="project" value="TreeGrafter"/>
</dbReference>
<evidence type="ECO:0000313" key="3">
    <source>
        <dbReference type="Proteomes" id="UP000579945"/>
    </source>
</evidence>
<dbReference type="AlphaFoldDB" id="A0A7W5YCP3"/>
<dbReference type="Gene3D" id="3.30.559.30">
    <property type="entry name" value="Nonribosomal peptide synthetase, condensation domain"/>
    <property type="match status" value="1"/>
</dbReference>
<dbReference type="RefSeq" id="WP_183659640.1">
    <property type="nucleotide sequence ID" value="NZ_BAAAXX010000123.1"/>
</dbReference>
<feature type="domain" description="Condensation" evidence="1">
    <location>
        <begin position="38"/>
        <end position="467"/>
    </location>
</feature>
<dbReference type="GO" id="GO:0047527">
    <property type="term" value="F:2,3-dihydroxybenzoate-serine ligase activity"/>
    <property type="evidence" value="ECO:0007669"/>
    <property type="project" value="TreeGrafter"/>
</dbReference>
<evidence type="ECO:0000313" key="2">
    <source>
        <dbReference type="EMBL" id="MBB3732636.1"/>
    </source>
</evidence>